<dbReference type="EMBL" id="QUQM01000001">
    <property type="protein sequence ID" value="KAA8649422.1"/>
    <property type="molecule type" value="Genomic_DNA"/>
</dbReference>
<comment type="caution">
    <text evidence="1">The sequence shown here is derived from an EMBL/GenBank/DDBJ whole genome shotgun (WGS) entry which is preliminary data.</text>
</comment>
<evidence type="ECO:0000313" key="2">
    <source>
        <dbReference type="Proteomes" id="UP000324241"/>
    </source>
</evidence>
<dbReference type="VEuPathDB" id="FungiDB:EYZ11_010187"/>
<dbReference type="AlphaFoldDB" id="A0A5M9MQN0"/>
<sequence>MNYHELCGDSRKNQSLMLDAIANAYYGISSQGTVKQRRDFVTGHMRLGRWCWRLAGTVGVGVSLTFGDKLMTLMVNHKFTNAQIDALVTYVSNTHPGTVRLLHRLESIAKPLILGELPMDLIEEIQNNRSSILGECELSHAITDDETALVSQLRERPWTVIDSNFLAIKKIAEFLRGL</sequence>
<evidence type="ECO:0000313" key="1">
    <source>
        <dbReference type="EMBL" id="KAA8649422.1"/>
    </source>
</evidence>
<dbReference type="RefSeq" id="XP_033428783.1">
    <property type="nucleotide sequence ID" value="XM_033566788.1"/>
</dbReference>
<gene>
    <name evidence="1" type="ORF">ATNIH1004_002093</name>
</gene>
<name>A0A5M9MQN0_9EURO</name>
<dbReference type="GeneID" id="54324795"/>
<protein>
    <submittedName>
        <fullName evidence="1">Uncharacterized protein</fullName>
    </submittedName>
</protein>
<dbReference type="Proteomes" id="UP000324241">
    <property type="component" value="Unassembled WGS sequence"/>
</dbReference>
<dbReference type="OrthoDB" id="4508405at2759"/>
<accession>A0A5M9MQN0</accession>
<proteinExistence type="predicted"/>
<reference evidence="1 2" key="1">
    <citation type="submission" date="2019-08" db="EMBL/GenBank/DDBJ databases">
        <title>The genome sequence of a newly discovered highly antifungal drug resistant Aspergillus species, Aspergillus tanneri NIH 1004.</title>
        <authorList>
            <person name="Mounaud S."/>
            <person name="Singh I."/>
            <person name="Joardar V."/>
            <person name="Pakala S."/>
            <person name="Pakala S."/>
            <person name="Venepally P."/>
            <person name="Chung J.K."/>
            <person name="Losada L."/>
            <person name="Nierman W.C."/>
        </authorList>
    </citation>
    <scope>NUCLEOTIDE SEQUENCE [LARGE SCALE GENOMIC DNA]</scope>
    <source>
        <strain evidence="1 2">NIH1004</strain>
    </source>
</reference>
<organism evidence="1 2">
    <name type="scientific">Aspergillus tanneri</name>
    <dbReference type="NCBI Taxonomy" id="1220188"/>
    <lineage>
        <taxon>Eukaryota</taxon>
        <taxon>Fungi</taxon>
        <taxon>Dikarya</taxon>
        <taxon>Ascomycota</taxon>
        <taxon>Pezizomycotina</taxon>
        <taxon>Eurotiomycetes</taxon>
        <taxon>Eurotiomycetidae</taxon>
        <taxon>Eurotiales</taxon>
        <taxon>Aspergillaceae</taxon>
        <taxon>Aspergillus</taxon>
        <taxon>Aspergillus subgen. Circumdati</taxon>
    </lineage>
</organism>